<dbReference type="Proteomes" id="UP000441522">
    <property type="component" value="Unassembled WGS sequence"/>
</dbReference>
<organism evidence="1 2">
    <name type="scientific">Phocaeicola vulgatus</name>
    <name type="common">Bacteroides vulgatus</name>
    <dbReference type="NCBI Taxonomy" id="821"/>
    <lineage>
        <taxon>Bacteria</taxon>
        <taxon>Pseudomonadati</taxon>
        <taxon>Bacteroidota</taxon>
        <taxon>Bacteroidia</taxon>
        <taxon>Bacteroidales</taxon>
        <taxon>Bacteroidaceae</taxon>
        <taxon>Phocaeicola</taxon>
    </lineage>
</organism>
<reference evidence="1 2" key="1">
    <citation type="journal article" date="2019" name="Nat. Med.">
        <title>A library of human gut bacterial isolates paired with longitudinal multiomics data enables mechanistic microbiome research.</title>
        <authorList>
            <person name="Poyet M."/>
            <person name="Groussin M."/>
            <person name="Gibbons S.M."/>
            <person name="Avila-Pacheco J."/>
            <person name="Jiang X."/>
            <person name="Kearney S.M."/>
            <person name="Perrotta A.R."/>
            <person name="Berdy B."/>
            <person name="Zhao S."/>
            <person name="Lieberman T.D."/>
            <person name="Swanson P.K."/>
            <person name="Smith M."/>
            <person name="Roesemann S."/>
            <person name="Alexander J.E."/>
            <person name="Rich S.A."/>
            <person name="Livny J."/>
            <person name="Vlamakis H."/>
            <person name="Clish C."/>
            <person name="Bullock K."/>
            <person name="Deik A."/>
            <person name="Scott J."/>
            <person name="Pierce K.A."/>
            <person name="Xavier R.J."/>
            <person name="Alm E.J."/>
        </authorList>
    </citation>
    <scope>NUCLEOTIDE SEQUENCE [LARGE SCALE GENOMIC DNA]</scope>
    <source>
        <strain evidence="1 2">BIOML-A5</strain>
    </source>
</reference>
<proteinExistence type="predicted"/>
<dbReference type="EMBL" id="WCWW01000047">
    <property type="protein sequence ID" value="KAB3853230.1"/>
    <property type="molecule type" value="Genomic_DNA"/>
</dbReference>
<accession>A0A6I0HFJ3</accession>
<protein>
    <submittedName>
        <fullName evidence="1">Uncharacterized protein</fullName>
    </submittedName>
</protein>
<dbReference type="Gene3D" id="2.40.30.200">
    <property type="match status" value="1"/>
</dbReference>
<sequence length="138" mass="15833">MEGEFYINDKDSYTTWGISMDTSSLSALMAPPPMKEFIENKSRLENGKRVITSNSKIDERNITLTFNLTAKSEDQFFARYNSFCEELATGVLHIRSKYQPNVVYKTIYLSCNQFTQFMRGIASFSLKLVEPNPADRTT</sequence>
<dbReference type="AlphaFoldDB" id="A0A6I0HFJ3"/>
<gene>
    <name evidence="1" type="ORF">GAS29_17560</name>
</gene>
<evidence type="ECO:0000313" key="1">
    <source>
        <dbReference type="EMBL" id="KAB3853230.1"/>
    </source>
</evidence>
<comment type="caution">
    <text evidence="1">The sequence shown here is derived from an EMBL/GenBank/DDBJ whole genome shotgun (WGS) entry which is preliminary data.</text>
</comment>
<name>A0A6I0HFJ3_PHOVU</name>
<dbReference type="RefSeq" id="WP_151849701.1">
    <property type="nucleotide sequence ID" value="NZ_JANUKW010000004.1"/>
</dbReference>
<evidence type="ECO:0000313" key="2">
    <source>
        <dbReference type="Proteomes" id="UP000441522"/>
    </source>
</evidence>